<name>A0AAE4MCH1_9EURY</name>
<reference evidence="1" key="1">
    <citation type="submission" date="2023-06" db="EMBL/GenBank/DDBJ databases">
        <title>Genome sequence of Methancorpusculaceae sp. Ag1.</title>
        <authorList>
            <person name="Protasov E."/>
            <person name="Platt K."/>
            <person name="Poehlein A."/>
            <person name="Daniel R."/>
            <person name="Brune A."/>
        </authorList>
    </citation>
    <scope>NUCLEOTIDE SEQUENCE</scope>
    <source>
        <strain evidence="1">Ag1</strain>
    </source>
</reference>
<dbReference type="RefSeq" id="WP_338094781.1">
    <property type="nucleotide sequence ID" value="NZ_JAWDKA010000009.1"/>
</dbReference>
<accession>A0AAE4MCH1</accession>
<comment type="caution">
    <text evidence="1">The sequence shown here is derived from an EMBL/GenBank/DDBJ whole genome shotgun (WGS) entry which is preliminary data.</text>
</comment>
<keyword evidence="2" id="KW-1185">Reference proteome</keyword>
<dbReference type="EMBL" id="JAWDKA010000009">
    <property type="protein sequence ID" value="MDV0442360.1"/>
    <property type="molecule type" value="Genomic_DNA"/>
</dbReference>
<protein>
    <submittedName>
        <fullName evidence="1">Uncharacterized protein</fullName>
    </submittedName>
</protein>
<sequence length="105" mass="12672">MTSEELTRKLTKDEFSKYHRFETTYYDTVTRKYDRMKWVIKKNPKTGKYTEGGYEYNERLGKYVLIQPFDENNEMSVRDTINKWIVGAKKKNIQHEAGHITKGYY</sequence>
<gene>
    <name evidence="1" type="ORF">McpAg1_15980</name>
</gene>
<organism evidence="1 2">
    <name type="scientific">Methanorbis furvi</name>
    <dbReference type="NCBI Taxonomy" id="3028299"/>
    <lineage>
        <taxon>Archaea</taxon>
        <taxon>Methanobacteriati</taxon>
        <taxon>Methanobacteriota</taxon>
        <taxon>Stenosarchaea group</taxon>
        <taxon>Methanomicrobia</taxon>
        <taxon>Methanomicrobiales</taxon>
        <taxon>Methanocorpusculaceae</taxon>
        <taxon>Methanorbis</taxon>
    </lineage>
</organism>
<proteinExistence type="predicted"/>
<dbReference type="AlphaFoldDB" id="A0AAE4MCH1"/>
<evidence type="ECO:0000313" key="2">
    <source>
        <dbReference type="Proteomes" id="UP001273136"/>
    </source>
</evidence>
<dbReference type="Proteomes" id="UP001273136">
    <property type="component" value="Unassembled WGS sequence"/>
</dbReference>
<evidence type="ECO:0000313" key="1">
    <source>
        <dbReference type="EMBL" id="MDV0442360.1"/>
    </source>
</evidence>